<accession>A0A4Q4Z8S9</accession>
<proteinExistence type="predicted"/>
<feature type="compositionally biased region" description="Low complexity" evidence="1">
    <location>
        <begin position="115"/>
        <end position="125"/>
    </location>
</feature>
<comment type="caution">
    <text evidence="2">The sequence shown here is derived from an EMBL/GenBank/DDBJ whole genome shotgun (WGS) entry which is preliminary data.</text>
</comment>
<dbReference type="EMBL" id="SDKM01000025">
    <property type="protein sequence ID" value="RYP84222.1"/>
    <property type="molecule type" value="Genomic_DNA"/>
</dbReference>
<sequence>MDAIAVKDQGRCRLSFQRIHAVIEVVQTDRHELEPAGAPDYSQWAFNKKLVHNVAGELYSDEIAVTGEDPADAEGASKWDMSGYYDDPDPDEAAPQDSASGDGREGGRAGGGTSRQARLAQPQAPAKREIALPSDKSCRDSTFGAAS</sequence>
<keyword evidence="3" id="KW-1185">Reference proteome</keyword>
<gene>
    <name evidence="2" type="ORF">EKO23_16305</name>
</gene>
<name>A0A4Q4Z8S9_9ACTN</name>
<evidence type="ECO:0000313" key="3">
    <source>
        <dbReference type="Proteomes" id="UP000295198"/>
    </source>
</evidence>
<dbReference type="AlphaFoldDB" id="A0A4Q4Z8S9"/>
<dbReference type="Proteomes" id="UP000295198">
    <property type="component" value="Unassembled WGS sequence"/>
</dbReference>
<evidence type="ECO:0000256" key="1">
    <source>
        <dbReference type="SAM" id="MobiDB-lite"/>
    </source>
</evidence>
<feature type="region of interest" description="Disordered" evidence="1">
    <location>
        <begin position="65"/>
        <end position="147"/>
    </location>
</feature>
<reference evidence="2 3" key="1">
    <citation type="submission" date="2019-01" db="EMBL/GenBank/DDBJ databases">
        <title>Nocardioides guangzhouensis sp. nov., an actinobacterium isolated from soil.</title>
        <authorList>
            <person name="Fu Y."/>
            <person name="Cai Y."/>
            <person name="Lin Z."/>
            <person name="Chen P."/>
        </authorList>
    </citation>
    <scope>NUCLEOTIDE SEQUENCE [LARGE SCALE GENOMIC DNA]</scope>
    <source>
        <strain evidence="2 3">130</strain>
    </source>
</reference>
<organism evidence="2 3">
    <name type="scientific">Nocardioides guangzhouensis</name>
    <dbReference type="NCBI Taxonomy" id="2497878"/>
    <lineage>
        <taxon>Bacteria</taxon>
        <taxon>Bacillati</taxon>
        <taxon>Actinomycetota</taxon>
        <taxon>Actinomycetes</taxon>
        <taxon>Propionibacteriales</taxon>
        <taxon>Nocardioidaceae</taxon>
        <taxon>Nocardioides</taxon>
    </lineage>
</organism>
<evidence type="ECO:0000313" key="2">
    <source>
        <dbReference type="EMBL" id="RYP84222.1"/>
    </source>
</evidence>
<protein>
    <submittedName>
        <fullName evidence="2">Uncharacterized protein</fullName>
    </submittedName>
</protein>
<dbReference type="RefSeq" id="WP_134719184.1">
    <property type="nucleotide sequence ID" value="NZ_SDKM01000025.1"/>
</dbReference>